<dbReference type="Pfam" id="PF04136">
    <property type="entry name" value="COG3_N"/>
    <property type="match status" value="1"/>
</dbReference>
<dbReference type="PANTHER" id="PTHR13302">
    <property type="entry name" value="CONSERVED OLIGOMERIC GOLGI COMPLEX COMPONENT 3"/>
    <property type="match status" value="1"/>
</dbReference>
<dbReference type="InterPro" id="IPR002075">
    <property type="entry name" value="NTF2_dom"/>
</dbReference>
<evidence type="ECO:0000256" key="4">
    <source>
        <dbReference type="ARBA" id="ARBA00022448"/>
    </source>
</evidence>
<evidence type="ECO:0000256" key="6">
    <source>
        <dbReference type="ARBA" id="ARBA00023034"/>
    </source>
</evidence>
<keyword evidence="7" id="KW-0472">Membrane</keyword>
<evidence type="ECO:0000256" key="7">
    <source>
        <dbReference type="ARBA" id="ARBA00023136"/>
    </source>
</evidence>
<feature type="domain" description="NTF2" evidence="10">
    <location>
        <begin position="66"/>
        <end position="182"/>
    </location>
</feature>
<dbReference type="PROSITE" id="PS50177">
    <property type="entry name" value="NTF2_DOMAIN"/>
    <property type="match status" value="1"/>
</dbReference>
<dbReference type="EMBL" id="KE125532">
    <property type="protein sequence ID" value="EPB67958.1"/>
    <property type="molecule type" value="Genomic_DNA"/>
</dbReference>
<protein>
    <recommendedName>
        <fullName evidence="3">Conserved oligomeric Golgi complex subunit 3</fullName>
    </recommendedName>
    <alternativeName>
        <fullName evidence="8">Component of oligomeric Golgi complex 3</fullName>
    </alternativeName>
</protein>
<dbReference type="Proteomes" id="UP000054495">
    <property type="component" value="Unassembled WGS sequence"/>
</dbReference>
<dbReference type="Pfam" id="PF20671">
    <property type="entry name" value="COG3_C"/>
    <property type="match status" value="1"/>
</dbReference>
<keyword evidence="5" id="KW-0653">Protein transport</keyword>
<reference evidence="11 12" key="1">
    <citation type="submission" date="2013-05" db="EMBL/GenBank/DDBJ databases">
        <title>Draft genome of the parasitic nematode Anyclostoma ceylanicum.</title>
        <authorList>
            <person name="Mitreva M."/>
        </authorList>
    </citation>
    <scope>NUCLEOTIDE SEQUENCE [LARGE SCALE GENOMIC DNA]</scope>
</reference>
<dbReference type="InterPro" id="IPR007265">
    <property type="entry name" value="COG_su3"/>
</dbReference>
<name>A0A0D6L9Y2_9BILA</name>
<dbReference type="GO" id="GO:0006886">
    <property type="term" value="P:intracellular protein transport"/>
    <property type="evidence" value="ECO:0007669"/>
    <property type="project" value="InterPro"/>
</dbReference>
<feature type="region of interest" description="Disordered" evidence="9">
    <location>
        <begin position="517"/>
        <end position="544"/>
    </location>
</feature>
<keyword evidence="6" id="KW-0333">Golgi apparatus</keyword>
<keyword evidence="4" id="KW-0813">Transport</keyword>
<dbReference type="PANTHER" id="PTHR13302:SF8">
    <property type="entry name" value="CONSERVED OLIGOMERIC GOLGI COMPLEX SUBUNIT 3"/>
    <property type="match status" value="1"/>
</dbReference>
<dbReference type="InterPro" id="IPR048685">
    <property type="entry name" value="COG3_C"/>
</dbReference>
<dbReference type="SUPFAM" id="SSF54427">
    <property type="entry name" value="NTF2-like"/>
    <property type="match status" value="1"/>
</dbReference>
<comment type="subcellular location">
    <subcellularLocation>
        <location evidence="1">Golgi apparatus membrane</location>
        <topology evidence="1">Peripheral membrane protein</topology>
    </subcellularLocation>
</comment>
<dbReference type="InterPro" id="IPR048320">
    <property type="entry name" value="COG3_N"/>
</dbReference>
<feature type="compositionally biased region" description="Polar residues" evidence="9">
    <location>
        <begin position="532"/>
        <end position="544"/>
    </location>
</feature>
<feature type="region of interest" description="Disordered" evidence="9">
    <location>
        <begin position="665"/>
        <end position="695"/>
    </location>
</feature>
<dbReference type="GO" id="GO:0007030">
    <property type="term" value="P:Golgi organization"/>
    <property type="evidence" value="ECO:0007669"/>
    <property type="project" value="TreeGrafter"/>
</dbReference>
<comment type="similarity">
    <text evidence="2">Belongs to the COG3 family.</text>
</comment>
<evidence type="ECO:0000313" key="11">
    <source>
        <dbReference type="EMBL" id="EPB67958.1"/>
    </source>
</evidence>
<gene>
    <name evidence="11" type="ORF">ANCCEY_12953</name>
</gene>
<dbReference type="GO" id="GO:0006891">
    <property type="term" value="P:intra-Golgi vesicle-mediated transport"/>
    <property type="evidence" value="ECO:0007669"/>
    <property type="project" value="TreeGrafter"/>
</dbReference>
<sequence length="1054" mass="116764">MELSLCSGFKRERLVQILLLPGHPQHGAAGATSQETDSDTIFSDFSFALSAMTTEADKLDEEICKEASSFTKIFYDAMDRKRDKINYLYCDSGATLVWNGNPVSGCDNIFKFISSLPETDHHLVSVDVQRVNAGLPGSPDLLTVSTAGNVTLGGTMHGFTHTFILMVEDGKYKQMEFEQLHLKTVELLASKASTYGLLAESEDAADSDDFKCVTGDSVLASALCSAIRDARNMELPLVEKQEAPEVVALRANMQRLRLLKERMGVCTKTMAELRSSYASVTARTSSLHDACDRALAYQTALAAGAEQIRTNLHFFKQADIIMKKLNNTTKISVTGQMFTGILATIDECLTFLRQHPEYKESAAYIIKYEQCLSRAMTWIRVGVMADIEASVNDVRDRQSQLQVDYAKLGRGGADDDTFALLYGVFATRANSVKAALSVAEQRFSQVPELKAMLAECQQAYFNTRQQLLTPIIQATLAHMASTYADSSCALTRSSCAFILGLCDDEFRLYRQFFSTGQVSGGPPSRFGRRNSPAPSIASTQQQQPDALHPFEEFIEAICRLLYDMLRPIIIHNPHLETLAELCTILKIEMIEERCSVIPAIVSEECTSFDPRAGFVRVIGELVGDVAERIVYRAALYGQTDIAGYKPATGDLAYPEKLEMMKTIEMQKQKEGSDAAEERETESVRKSSTSARPSPAPISAVDLHCLWYPTVRRTVMCLAKLYRCLDVAVFQSIARDLLAMCCESLEAAALHISVSPSKKTGHTKKLDGELFLVKHLLILREQTTPYRQAAHRADTTLPTLDCSIDFAKMKSSFFDDKSRWFELSSNNAFLELLFSVPIYVSEQSGDTRRIIDTQLRTRCNQLITTSANVVVGPLLKWVDTAEDELLKPDFDLKKHPDLAPGKLSELAKAAVKALSHAWPELCATYSLYIGVAETEAILLSPVRKRIADTFARALSFAARAYDDDGRSIAALPTVQHIAESDGLKVALLRFFCDNSEISGMGNKERSPIHSLENSITGRQSPVRLRAAALAAAVAHCERWRFSWNQSRVRTPRGTD</sequence>
<feature type="compositionally biased region" description="Basic and acidic residues" evidence="9">
    <location>
        <begin position="665"/>
        <end position="684"/>
    </location>
</feature>
<evidence type="ECO:0000256" key="8">
    <source>
        <dbReference type="ARBA" id="ARBA00031339"/>
    </source>
</evidence>
<dbReference type="Gene3D" id="3.10.450.50">
    <property type="match status" value="1"/>
</dbReference>
<dbReference type="GO" id="GO:0017119">
    <property type="term" value="C:Golgi transport complex"/>
    <property type="evidence" value="ECO:0007669"/>
    <property type="project" value="TreeGrafter"/>
</dbReference>
<organism evidence="11 12">
    <name type="scientific">Ancylostoma ceylanicum</name>
    <dbReference type="NCBI Taxonomy" id="53326"/>
    <lineage>
        <taxon>Eukaryota</taxon>
        <taxon>Metazoa</taxon>
        <taxon>Ecdysozoa</taxon>
        <taxon>Nematoda</taxon>
        <taxon>Chromadorea</taxon>
        <taxon>Rhabditida</taxon>
        <taxon>Rhabditina</taxon>
        <taxon>Rhabditomorpha</taxon>
        <taxon>Strongyloidea</taxon>
        <taxon>Ancylostomatidae</taxon>
        <taxon>Ancylostomatinae</taxon>
        <taxon>Ancylostoma</taxon>
    </lineage>
</organism>
<dbReference type="InterPro" id="IPR018222">
    <property type="entry name" value="Nuclear_transport_factor_2_euk"/>
</dbReference>
<dbReference type="GO" id="GO:0000139">
    <property type="term" value="C:Golgi membrane"/>
    <property type="evidence" value="ECO:0007669"/>
    <property type="project" value="UniProtKB-SubCell"/>
</dbReference>
<dbReference type="GO" id="GO:0005801">
    <property type="term" value="C:cis-Golgi network"/>
    <property type="evidence" value="ECO:0007669"/>
    <property type="project" value="InterPro"/>
</dbReference>
<evidence type="ECO:0000313" key="12">
    <source>
        <dbReference type="Proteomes" id="UP000054495"/>
    </source>
</evidence>
<evidence type="ECO:0000256" key="5">
    <source>
        <dbReference type="ARBA" id="ARBA00022927"/>
    </source>
</evidence>
<accession>A0A0D6L9Y2</accession>
<evidence type="ECO:0000256" key="3">
    <source>
        <dbReference type="ARBA" id="ARBA00020976"/>
    </source>
</evidence>
<dbReference type="InterPro" id="IPR032710">
    <property type="entry name" value="NTF2-like_dom_sf"/>
</dbReference>
<evidence type="ECO:0000256" key="9">
    <source>
        <dbReference type="SAM" id="MobiDB-lite"/>
    </source>
</evidence>
<dbReference type="AlphaFoldDB" id="A0A0D6L9Y2"/>
<proteinExistence type="inferred from homology"/>
<evidence type="ECO:0000256" key="2">
    <source>
        <dbReference type="ARBA" id="ARBA00009936"/>
    </source>
</evidence>
<keyword evidence="12" id="KW-1185">Reference proteome</keyword>
<evidence type="ECO:0000259" key="10">
    <source>
        <dbReference type="PROSITE" id="PS50177"/>
    </source>
</evidence>
<dbReference type="Pfam" id="PF02136">
    <property type="entry name" value="NTF2"/>
    <property type="match status" value="1"/>
</dbReference>
<evidence type="ECO:0000256" key="1">
    <source>
        <dbReference type="ARBA" id="ARBA00004395"/>
    </source>
</evidence>